<comment type="caution">
    <text evidence="2">The sequence shown here is derived from an EMBL/GenBank/DDBJ whole genome shotgun (WGS) entry which is preliminary data.</text>
</comment>
<sequence>MSMRDMERNKAYHKEYNEWLEGKGEDIREFQAEHPEIIQEKITENEESIMPDDSSVPALVG</sequence>
<gene>
    <name evidence="2" type="ORF">S01H4_35129</name>
</gene>
<feature type="region of interest" description="Disordered" evidence="1">
    <location>
        <begin position="41"/>
        <end position="61"/>
    </location>
</feature>
<dbReference type="AlphaFoldDB" id="X1A3Z1"/>
<organism evidence="2">
    <name type="scientific">marine sediment metagenome</name>
    <dbReference type="NCBI Taxonomy" id="412755"/>
    <lineage>
        <taxon>unclassified sequences</taxon>
        <taxon>metagenomes</taxon>
        <taxon>ecological metagenomes</taxon>
    </lineage>
</organism>
<evidence type="ECO:0000256" key="1">
    <source>
        <dbReference type="SAM" id="MobiDB-lite"/>
    </source>
</evidence>
<evidence type="ECO:0000313" key="2">
    <source>
        <dbReference type="EMBL" id="GAG76484.1"/>
    </source>
</evidence>
<accession>X1A3Z1</accession>
<protein>
    <submittedName>
        <fullName evidence="2">Uncharacterized protein</fullName>
    </submittedName>
</protein>
<reference evidence="2" key="1">
    <citation type="journal article" date="2014" name="Front. Microbiol.">
        <title>High frequency of phylogenetically diverse reductive dehalogenase-homologous genes in deep subseafloor sedimentary metagenomes.</title>
        <authorList>
            <person name="Kawai M."/>
            <person name="Futagami T."/>
            <person name="Toyoda A."/>
            <person name="Takaki Y."/>
            <person name="Nishi S."/>
            <person name="Hori S."/>
            <person name="Arai W."/>
            <person name="Tsubouchi T."/>
            <person name="Morono Y."/>
            <person name="Uchiyama I."/>
            <person name="Ito T."/>
            <person name="Fujiyama A."/>
            <person name="Inagaki F."/>
            <person name="Takami H."/>
        </authorList>
    </citation>
    <scope>NUCLEOTIDE SEQUENCE</scope>
    <source>
        <strain evidence="2">Expedition CK06-06</strain>
    </source>
</reference>
<dbReference type="EMBL" id="BART01018643">
    <property type="protein sequence ID" value="GAG76484.1"/>
    <property type="molecule type" value="Genomic_DNA"/>
</dbReference>
<name>X1A3Z1_9ZZZZ</name>
<proteinExistence type="predicted"/>